<dbReference type="PANTHER" id="PTHR12801">
    <property type="entry name" value="RNA EXONUCLEASE REXO1 / RECO3 FAMILY MEMBER-RELATED"/>
    <property type="match status" value="1"/>
</dbReference>
<dbReference type="SUPFAM" id="SSF53098">
    <property type="entry name" value="Ribonuclease H-like"/>
    <property type="match status" value="1"/>
</dbReference>
<reference evidence="12" key="1">
    <citation type="submission" date="2021-01" db="EMBL/GenBank/DDBJ databases">
        <authorList>
            <person name="Corre E."/>
            <person name="Pelletier E."/>
            <person name="Niang G."/>
            <person name="Scheremetjew M."/>
            <person name="Finn R."/>
            <person name="Kale V."/>
            <person name="Holt S."/>
            <person name="Cochrane G."/>
            <person name="Meng A."/>
            <person name="Brown T."/>
            <person name="Cohen L."/>
        </authorList>
    </citation>
    <scope>NUCLEOTIDE SEQUENCE</scope>
    <source>
        <strain evidence="12">CCMP826</strain>
    </source>
</reference>
<evidence type="ECO:0000256" key="7">
    <source>
        <dbReference type="ARBA" id="ARBA00022839"/>
    </source>
</evidence>
<dbReference type="SMART" id="SM00479">
    <property type="entry name" value="EXOIII"/>
    <property type="match status" value="1"/>
</dbReference>
<evidence type="ECO:0000256" key="3">
    <source>
        <dbReference type="ARBA" id="ARBA00016937"/>
    </source>
</evidence>
<evidence type="ECO:0000256" key="5">
    <source>
        <dbReference type="ARBA" id="ARBA00022722"/>
    </source>
</evidence>
<accession>A0A7S2HLT8</accession>
<dbReference type="AlphaFoldDB" id="A0A7S2HLT8"/>
<dbReference type="FunFam" id="3.30.420.10:FF:000007">
    <property type="entry name" value="Interferon-stimulated exonuclease gene 20"/>
    <property type="match status" value="1"/>
</dbReference>
<feature type="compositionally biased region" description="Basic residues" evidence="10">
    <location>
        <begin position="120"/>
        <end position="137"/>
    </location>
</feature>
<evidence type="ECO:0000259" key="11">
    <source>
        <dbReference type="SMART" id="SM00479"/>
    </source>
</evidence>
<evidence type="ECO:0000256" key="6">
    <source>
        <dbReference type="ARBA" id="ARBA00022801"/>
    </source>
</evidence>
<evidence type="ECO:0000256" key="8">
    <source>
        <dbReference type="ARBA" id="ARBA00023242"/>
    </source>
</evidence>
<evidence type="ECO:0000256" key="10">
    <source>
        <dbReference type="SAM" id="MobiDB-lite"/>
    </source>
</evidence>
<comment type="subcellular location">
    <subcellularLocation>
        <location evidence="1">Nucleus</location>
    </subcellularLocation>
</comment>
<feature type="compositionally biased region" description="Polar residues" evidence="10">
    <location>
        <begin position="70"/>
        <end position="83"/>
    </location>
</feature>
<keyword evidence="7" id="KW-0269">Exonuclease</keyword>
<keyword evidence="5" id="KW-0540">Nuclease</keyword>
<dbReference type="InterPro" id="IPR012337">
    <property type="entry name" value="RNaseH-like_sf"/>
</dbReference>
<dbReference type="InterPro" id="IPR047021">
    <property type="entry name" value="REXO1/3/4-like"/>
</dbReference>
<dbReference type="EMBL" id="HBGV01010307">
    <property type="protein sequence ID" value="CAD9494644.1"/>
    <property type="molecule type" value="Transcribed_RNA"/>
</dbReference>
<dbReference type="GO" id="GO:0005634">
    <property type="term" value="C:nucleus"/>
    <property type="evidence" value="ECO:0007669"/>
    <property type="project" value="UniProtKB-SubCell"/>
</dbReference>
<dbReference type="InterPro" id="IPR037431">
    <property type="entry name" value="REX4_DEDDh_dom"/>
</dbReference>
<organism evidence="12">
    <name type="scientific">Helicotheca tamesis</name>
    <dbReference type="NCBI Taxonomy" id="374047"/>
    <lineage>
        <taxon>Eukaryota</taxon>
        <taxon>Sar</taxon>
        <taxon>Stramenopiles</taxon>
        <taxon>Ochrophyta</taxon>
        <taxon>Bacillariophyta</taxon>
        <taxon>Mediophyceae</taxon>
        <taxon>Lithodesmiophycidae</taxon>
        <taxon>Lithodesmiales</taxon>
        <taxon>Lithodesmiaceae</taxon>
        <taxon>Helicotheca</taxon>
    </lineage>
</organism>
<comment type="function">
    <text evidence="9">Exoribonuclease involved in ribosome biosynthesis. Involved in the processing of ITS1, the internal transcribed spacer localized between the 18S and 5.8S rRNAs.</text>
</comment>
<keyword evidence="8" id="KW-0539">Nucleus</keyword>
<evidence type="ECO:0000256" key="9">
    <source>
        <dbReference type="ARBA" id="ARBA00025599"/>
    </source>
</evidence>
<comment type="similarity">
    <text evidence="2">Belongs to the REXO4 family.</text>
</comment>
<dbReference type="Pfam" id="PF00929">
    <property type="entry name" value="RNase_T"/>
    <property type="match status" value="1"/>
</dbReference>
<evidence type="ECO:0000256" key="2">
    <source>
        <dbReference type="ARBA" id="ARBA00010489"/>
    </source>
</evidence>
<dbReference type="CDD" id="cd06144">
    <property type="entry name" value="REX4_like"/>
    <property type="match status" value="1"/>
</dbReference>
<dbReference type="GO" id="GO:0008408">
    <property type="term" value="F:3'-5' exonuclease activity"/>
    <property type="evidence" value="ECO:0007669"/>
    <property type="project" value="InterPro"/>
</dbReference>
<gene>
    <name evidence="12" type="ORF">HTAM1171_LOCUS6386</name>
</gene>
<evidence type="ECO:0000256" key="4">
    <source>
        <dbReference type="ARBA" id="ARBA00022552"/>
    </source>
</evidence>
<feature type="region of interest" description="Disordered" evidence="10">
    <location>
        <begin position="1"/>
        <end position="141"/>
    </location>
</feature>
<dbReference type="GO" id="GO:0006364">
    <property type="term" value="P:rRNA processing"/>
    <property type="evidence" value="ECO:0007669"/>
    <property type="project" value="UniProtKB-KW"/>
</dbReference>
<proteinExistence type="inferred from homology"/>
<dbReference type="InterPro" id="IPR036397">
    <property type="entry name" value="RNaseH_sf"/>
</dbReference>
<feature type="compositionally biased region" description="Low complexity" evidence="10">
    <location>
        <begin position="84"/>
        <end position="103"/>
    </location>
</feature>
<protein>
    <recommendedName>
        <fullName evidence="3">RNA exonuclease 4</fullName>
    </recommendedName>
</protein>
<dbReference type="InterPro" id="IPR013520">
    <property type="entry name" value="Ribonucl_H"/>
</dbReference>
<keyword evidence="4" id="KW-0698">rRNA processing</keyword>
<evidence type="ECO:0000313" key="12">
    <source>
        <dbReference type="EMBL" id="CAD9494644.1"/>
    </source>
</evidence>
<keyword evidence="6" id="KW-0378">Hydrolase</keyword>
<feature type="compositionally biased region" description="Basic residues" evidence="10">
    <location>
        <begin position="25"/>
        <end position="34"/>
    </location>
</feature>
<dbReference type="Gene3D" id="3.30.420.10">
    <property type="entry name" value="Ribonuclease H-like superfamily/Ribonuclease H"/>
    <property type="match status" value="1"/>
</dbReference>
<evidence type="ECO:0000256" key="1">
    <source>
        <dbReference type="ARBA" id="ARBA00004123"/>
    </source>
</evidence>
<dbReference type="PANTHER" id="PTHR12801:SF45">
    <property type="entry name" value="RNA EXONUCLEASE 4"/>
    <property type="match status" value="1"/>
</dbReference>
<feature type="domain" description="Exonuclease" evidence="11">
    <location>
        <begin position="158"/>
        <end position="326"/>
    </location>
</feature>
<name>A0A7S2HLT8_9STRA</name>
<dbReference type="GO" id="GO:0003676">
    <property type="term" value="F:nucleic acid binding"/>
    <property type="evidence" value="ECO:0007669"/>
    <property type="project" value="InterPro"/>
</dbReference>
<feature type="compositionally biased region" description="Polar residues" evidence="10">
    <location>
        <begin position="1"/>
        <end position="16"/>
    </location>
</feature>
<sequence>MCTMTNEISQRTTSVTEGKGANSARSRRRQRRKDMRGNADENNALEVRKGGKNKPRNNKSNSQRGKPTRRTSFSSEKTLQSDCSSVTASLSDDSSSSLSATSSPTRTSKPQHEKTAKQPQKWRKKRLPKRNNKKKSTHNTAAATIVAVEKITEEEKARFVALDCEMVGVGPHGEQSALARVSIVNWDGDVIFDTFVKVDEPVTDYRTFVSGVREADIEYGMDFDECRERVKDILEDRIIVGHALKNDFHALDMTHPWHQIRDTARYEHFMKKSKTCPEMLLPKKLKVLAKDKLGMLIQEEGKEHCSVEDATAAMELYKKARRKWELAVEWKMKKTAEIVTLQAEETHEFYSSCEESVSQ</sequence>